<feature type="transmembrane region" description="Helical" evidence="1">
    <location>
        <begin position="57"/>
        <end position="80"/>
    </location>
</feature>
<keyword evidence="3" id="KW-1185">Reference proteome</keyword>
<reference evidence="2 3" key="1">
    <citation type="submission" date="2014-02" db="EMBL/GenBank/DDBJ databases">
        <title>Draft genome sequence of Lysinibacillus odysseyi NBRC 100172.</title>
        <authorList>
            <person name="Zhang F."/>
            <person name="Wang G."/>
            <person name="Zhang L."/>
        </authorList>
    </citation>
    <scope>NUCLEOTIDE SEQUENCE [LARGE SCALE GENOMIC DNA]</scope>
    <source>
        <strain evidence="2 3">NBRC 100172</strain>
    </source>
</reference>
<proteinExistence type="predicted"/>
<dbReference type="OrthoDB" id="5397294at2"/>
<name>A0A0A3IF53_9BACI</name>
<protein>
    <submittedName>
        <fullName evidence="2">Membrane protein</fullName>
    </submittedName>
</protein>
<dbReference type="eggNOG" id="ENOG5031I8D">
    <property type="taxonomic scope" value="Bacteria"/>
</dbReference>
<dbReference type="Proteomes" id="UP000030437">
    <property type="component" value="Unassembled WGS sequence"/>
</dbReference>
<keyword evidence="1" id="KW-0812">Transmembrane</keyword>
<evidence type="ECO:0000313" key="2">
    <source>
        <dbReference type="EMBL" id="KGR82110.1"/>
    </source>
</evidence>
<gene>
    <name evidence="2" type="ORF">CD32_22730</name>
</gene>
<feature type="transmembrane region" description="Helical" evidence="1">
    <location>
        <begin position="86"/>
        <end position="103"/>
    </location>
</feature>
<comment type="caution">
    <text evidence="2">The sequence shown here is derived from an EMBL/GenBank/DDBJ whole genome shotgun (WGS) entry which is preliminary data.</text>
</comment>
<dbReference type="EMBL" id="JPVP01000060">
    <property type="protein sequence ID" value="KGR82110.1"/>
    <property type="molecule type" value="Genomic_DNA"/>
</dbReference>
<evidence type="ECO:0000256" key="1">
    <source>
        <dbReference type="SAM" id="Phobius"/>
    </source>
</evidence>
<dbReference type="RefSeq" id="WP_036159304.1">
    <property type="nucleotide sequence ID" value="NZ_AVCX01000001.1"/>
</dbReference>
<dbReference type="AlphaFoldDB" id="A0A0A3IF53"/>
<evidence type="ECO:0000313" key="3">
    <source>
        <dbReference type="Proteomes" id="UP000030437"/>
    </source>
</evidence>
<sequence>MYTVVKIVVSACLIGAVTELARRYPLYGGIIAALPLVSLLSLVWLKIQGQPSAHLQQFLLGVIIGLPATIALLAGVYIALKHNVHILFAFTVGLICWGAFLGVQKWIGLLLKI</sequence>
<dbReference type="STRING" id="1220589.CD32_22730"/>
<keyword evidence="1" id="KW-0472">Membrane</keyword>
<keyword evidence="1" id="KW-1133">Transmembrane helix</keyword>
<dbReference type="NCBIfam" id="NF006750">
    <property type="entry name" value="PRK09272.1-3"/>
    <property type="match status" value="1"/>
</dbReference>
<feature type="transmembrane region" description="Helical" evidence="1">
    <location>
        <begin position="26"/>
        <end position="45"/>
    </location>
</feature>
<organism evidence="2 3">
    <name type="scientific">Lysinibacillus odysseyi 34hs-1 = NBRC 100172</name>
    <dbReference type="NCBI Taxonomy" id="1220589"/>
    <lineage>
        <taxon>Bacteria</taxon>
        <taxon>Bacillati</taxon>
        <taxon>Bacillota</taxon>
        <taxon>Bacilli</taxon>
        <taxon>Bacillales</taxon>
        <taxon>Bacillaceae</taxon>
        <taxon>Lysinibacillus</taxon>
    </lineage>
</organism>
<accession>A0A0A3IF53</accession>